<evidence type="ECO:0000313" key="2">
    <source>
        <dbReference type="EMBL" id="KIM47426.1"/>
    </source>
</evidence>
<keyword evidence="3" id="KW-1185">Reference proteome</keyword>
<dbReference type="EMBL" id="KN831769">
    <property type="protein sequence ID" value="KIM47426.1"/>
    <property type="molecule type" value="Genomic_DNA"/>
</dbReference>
<proteinExistence type="predicted"/>
<feature type="compositionally biased region" description="Low complexity" evidence="1">
    <location>
        <begin position="1"/>
        <end position="10"/>
    </location>
</feature>
<accession>A0A0C3CU58</accession>
<protein>
    <submittedName>
        <fullName evidence="2">Uncharacterized protein</fullName>
    </submittedName>
</protein>
<feature type="region of interest" description="Disordered" evidence="1">
    <location>
        <begin position="1"/>
        <end position="151"/>
    </location>
</feature>
<dbReference type="HOGENOM" id="CLU_1731680_0_0_1"/>
<organism evidence="2 3">
    <name type="scientific">Hebeloma cylindrosporum</name>
    <dbReference type="NCBI Taxonomy" id="76867"/>
    <lineage>
        <taxon>Eukaryota</taxon>
        <taxon>Fungi</taxon>
        <taxon>Dikarya</taxon>
        <taxon>Basidiomycota</taxon>
        <taxon>Agaricomycotina</taxon>
        <taxon>Agaricomycetes</taxon>
        <taxon>Agaricomycetidae</taxon>
        <taxon>Agaricales</taxon>
        <taxon>Agaricineae</taxon>
        <taxon>Hymenogastraceae</taxon>
        <taxon>Hebeloma</taxon>
    </lineage>
</organism>
<feature type="compositionally biased region" description="Acidic residues" evidence="1">
    <location>
        <begin position="103"/>
        <end position="122"/>
    </location>
</feature>
<feature type="compositionally biased region" description="Basic and acidic residues" evidence="1">
    <location>
        <begin position="123"/>
        <end position="135"/>
    </location>
</feature>
<sequence length="151" mass="16642">MSKAATATDLATKKNGDAILNGNGAKTHDDVASVDLEGENEEEEESDEYDEDEEADYEEDRQIAGDEDDEEEEEEEEEGDEGQNALTHLLLGKPEVPVAGGDLDNEDDEEEDDEDDEYVEEPALDKSPSKKRSFDEVAEEEDSQGGKKIKA</sequence>
<dbReference type="OrthoDB" id="3066694at2759"/>
<name>A0A0C3CU58_HEBCY</name>
<reference evidence="2 3" key="1">
    <citation type="submission" date="2014-04" db="EMBL/GenBank/DDBJ databases">
        <authorList>
            <consortium name="DOE Joint Genome Institute"/>
            <person name="Kuo A."/>
            <person name="Gay G."/>
            <person name="Dore J."/>
            <person name="Kohler A."/>
            <person name="Nagy L.G."/>
            <person name="Floudas D."/>
            <person name="Copeland A."/>
            <person name="Barry K.W."/>
            <person name="Cichocki N."/>
            <person name="Veneault-Fourrey C."/>
            <person name="LaButti K."/>
            <person name="Lindquist E.A."/>
            <person name="Lipzen A."/>
            <person name="Lundell T."/>
            <person name="Morin E."/>
            <person name="Murat C."/>
            <person name="Sun H."/>
            <person name="Tunlid A."/>
            <person name="Henrissat B."/>
            <person name="Grigoriev I.V."/>
            <person name="Hibbett D.S."/>
            <person name="Martin F."/>
            <person name="Nordberg H.P."/>
            <person name="Cantor M.N."/>
            <person name="Hua S.X."/>
        </authorList>
    </citation>
    <scope>NUCLEOTIDE SEQUENCE [LARGE SCALE GENOMIC DNA]</scope>
    <source>
        <strain evidence="3">h7</strain>
    </source>
</reference>
<gene>
    <name evidence="2" type="ORF">M413DRAFT_439093</name>
</gene>
<dbReference type="AlphaFoldDB" id="A0A0C3CU58"/>
<reference evidence="3" key="2">
    <citation type="submission" date="2015-01" db="EMBL/GenBank/DDBJ databases">
        <title>Evolutionary Origins and Diversification of the Mycorrhizal Mutualists.</title>
        <authorList>
            <consortium name="DOE Joint Genome Institute"/>
            <consortium name="Mycorrhizal Genomics Consortium"/>
            <person name="Kohler A."/>
            <person name="Kuo A."/>
            <person name="Nagy L.G."/>
            <person name="Floudas D."/>
            <person name="Copeland A."/>
            <person name="Barry K.W."/>
            <person name="Cichocki N."/>
            <person name="Veneault-Fourrey C."/>
            <person name="LaButti K."/>
            <person name="Lindquist E.A."/>
            <person name="Lipzen A."/>
            <person name="Lundell T."/>
            <person name="Morin E."/>
            <person name="Murat C."/>
            <person name="Riley R."/>
            <person name="Ohm R."/>
            <person name="Sun H."/>
            <person name="Tunlid A."/>
            <person name="Henrissat B."/>
            <person name="Grigoriev I.V."/>
            <person name="Hibbett D.S."/>
            <person name="Martin F."/>
        </authorList>
    </citation>
    <scope>NUCLEOTIDE SEQUENCE [LARGE SCALE GENOMIC DNA]</scope>
    <source>
        <strain evidence="3">h7</strain>
    </source>
</reference>
<evidence type="ECO:0000256" key="1">
    <source>
        <dbReference type="SAM" id="MobiDB-lite"/>
    </source>
</evidence>
<dbReference type="Proteomes" id="UP000053424">
    <property type="component" value="Unassembled WGS sequence"/>
</dbReference>
<feature type="compositionally biased region" description="Acidic residues" evidence="1">
    <location>
        <begin position="36"/>
        <end position="81"/>
    </location>
</feature>
<evidence type="ECO:0000313" key="3">
    <source>
        <dbReference type="Proteomes" id="UP000053424"/>
    </source>
</evidence>